<sequence length="183" mass="20874">MQPMMRCAEVPLKLKYSEGAFLESQWWGSSARHRQGASPRVSHCHTSECTWEPPPCLRCSHFYLSGAWRLSVSRAASRRAWSNAARPPVSTPRHQPPDDAHLPDDFVCGVNARWTLCARRVMAVKRLIFVWNNTRLRQRLRQPSVLLPRPPGSLRQPQRRRWRVALACGRKGEGGDQVLSEAS</sequence>
<comment type="caution">
    <text evidence="2">The sequence shown here is derived from an EMBL/GenBank/DDBJ whole genome shotgun (WGS) entry which is preliminary data.</text>
</comment>
<evidence type="ECO:0000313" key="2">
    <source>
        <dbReference type="EMBL" id="KAK8384064.1"/>
    </source>
</evidence>
<accession>A0AAW0T8T8</accession>
<evidence type="ECO:0000256" key="1">
    <source>
        <dbReference type="SAM" id="MobiDB-lite"/>
    </source>
</evidence>
<keyword evidence="3" id="KW-1185">Reference proteome</keyword>
<dbReference type="EMBL" id="JARAKH010000036">
    <property type="protein sequence ID" value="KAK8384064.1"/>
    <property type="molecule type" value="Genomic_DNA"/>
</dbReference>
<feature type="region of interest" description="Disordered" evidence="1">
    <location>
        <begin position="82"/>
        <end position="101"/>
    </location>
</feature>
<proteinExistence type="predicted"/>
<dbReference type="AlphaFoldDB" id="A0AAW0T8T8"/>
<reference evidence="2 3" key="1">
    <citation type="submission" date="2023-03" db="EMBL/GenBank/DDBJ databases">
        <title>High-quality genome of Scylla paramamosain provides insights in environmental adaptation.</title>
        <authorList>
            <person name="Zhang L."/>
        </authorList>
    </citation>
    <scope>NUCLEOTIDE SEQUENCE [LARGE SCALE GENOMIC DNA]</scope>
    <source>
        <strain evidence="2">LZ_2023a</strain>
        <tissue evidence="2">Muscle</tissue>
    </source>
</reference>
<name>A0AAW0T8T8_SCYPA</name>
<dbReference type="Proteomes" id="UP001487740">
    <property type="component" value="Unassembled WGS sequence"/>
</dbReference>
<gene>
    <name evidence="2" type="ORF">O3P69_016057</name>
</gene>
<protein>
    <submittedName>
        <fullName evidence="2">Uncharacterized protein</fullName>
    </submittedName>
</protein>
<organism evidence="2 3">
    <name type="scientific">Scylla paramamosain</name>
    <name type="common">Mud crab</name>
    <dbReference type="NCBI Taxonomy" id="85552"/>
    <lineage>
        <taxon>Eukaryota</taxon>
        <taxon>Metazoa</taxon>
        <taxon>Ecdysozoa</taxon>
        <taxon>Arthropoda</taxon>
        <taxon>Crustacea</taxon>
        <taxon>Multicrustacea</taxon>
        <taxon>Malacostraca</taxon>
        <taxon>Eumalacostraca</taxon>
        <taxon>Eucarida</taxon>
        <taxon>Decapoda</taxon>
        <taxon>Pleocyemata</taxon>
        <taxon>Brachyura</taxon>
        <taxon>Eubrachyura</taxon>
        <taxon>Portunoidea</taxon>
        <taxon>Portunidae</taxon>
        <taxon>Portuninae</taxon>
        <taxon>Scylla</taxon>
    </lineage>
</organism>
<evidence type="ECO:0000313" key="3">
    <source>
        <dbReference type="Proteomes" id="UP001487740"/>
    </source>
</evidence>